<dbReference type="Proteomes" id="UP001060215">
    <property type="component" value="Chromosome 4"/>
</dbReference>
<proteinExistence type="predicted"/>
<protein>
    <submittedName>
        <fullName evidence="1">Uncharacterized protein</fullName>
    </submittedName>
</protein>
<organism evidence="1 2">
    <name type="scientific">Camellia lanceoleosa</name>
    <dbReference type="NCBI Taxonomy" id="1840588"/>
    <lineage>
        <taxon>Eukaryota</taxon>
        <taxon>Viridiplantae</taxon>
        <taxon>Streptophyta</taxon>
        <taxon>Embryophyta</taxon>
        <taxon>Tracheophyta</taxon>
        <taxon>Spermatophyta</taxon>
        <taxon>Magnoliopsida</taxon>
        <taxon>eudicotyledons</taxon>
        <taxon>Gunneridae</taxon>
        <taxon>Pentapetalae</taxon>
        <taxon>asterids</taxon>
        <taxon>Ericales</taxon>
        <taxon>Theaceae</taxon>
        <taxon>Camellia</taxon>
    </lineage>
</organism>
<comment type="caution">
    <text evidence="1">The sequence shown here is derived from an EMBL/GenBank/DDBJ whole genome shotgun (WGS) entry which is preliminary data.</text>
</comment>
<gene>
    <name evidence="1" type="ORF">LOK49_LG05G01339</name>
</gene>
<reference evidence="1 2" key="1">
    <citation type="journal article" date="2022" name="Plant J.">
        <title>Chromosome-level genome of Camellia lanceoleosa provides a valuable resource for understanding genome evolution and self-incompatibility.</title>
        <authorList>
            <person name="Gong W."/>
            <person name="Xiao S."/>
            <person name="Wang L."/>
            <person name="Liao Z."/>
            <person name="Chang Y."/>
            <person name="Mo W."/>
            <person name="Hu G."/>
            <person name="Li W."/>
            <person name="Zhao G."/>
            <person name="Zhu H."/>
            <person name="Hu X."/>
            <person name="Ji K."/>
            <person name="Xiang X."/>
            <person name="Song Q."/>
            <person name="Yuan D."/>
            <person name="Jin S."/>
            <person name="Zhang L."/>
        </authorList>
    </citation>
    <scope>NUCLEOTIDE SEQUENCE [LARGE SCALE GENOMIC DNA]</scope>
    <source>
        <strain evidence="1">SQ_2022a</strain>
    </source>
</reference>
<evidence type="ECO:0000313" key="1">
    <source>
        <dbReference type="EMBL" id="KAI8016077.1"/>
    </source>
</evidence>
<keyword evidence="2" id="KW-1185">Reference proteome</keyword>
<name>A0ACC0HUB0_9ERIC</name>
<evidence type="ECO:0000313" key="2">
    <source>
        <dbReference type="Proteomes" id="UP001060215"/>
    </source>
</evidence>
<sequence>MGREMVIPLDAVLMRFNLRRSGAIPKFGVCVGNSVSGVSGLSGTSVCGLLSVEIIELISQLVGIGFWVDIGHHEVNLVCCRLCVLIREN</sequence>
<dbReference type="EMBL" id="CM045761">
    <property type="protein sequence ID" value="KAI8016077.1"/>
    <property type="molecule type" value="Genomic_DNA"/>
</dbReference>
<accession>A0ACC0HUB0</accession>